<sequence>MSGRNRIVNRAINLNPHRLNPRLKPSHWKQVSRNSSSQKSLEYFTLVEDVRENKQLEDLLKRIDPSDRSVYVQEGRSVTLPCTDPNVAEAGPMASPHYQWKNSHGESFSPFRVKIAKDGVLTLPRVDAKDSNSYTCTKKSGDQKLKMRPYTVYVYHPIRPVKHYKVRYLIGKCKDLSAVDIRDIQERATRNLLCNGETDTCDYHISAGCHHDGADGVDYHQIEITKELHKFKAPSCGPKCVLTFMLTELNNHDKEIERILKDVKTLSGHPFLVEDYSSAEEYRCHDGYKILASLLCRTSSVRDAGQCKACPLGSYQDEYGRAGCKSCPSDFSTRLAASMTMDDCYYIGPPPTTLTSITRKPFSNEQKRWILLSPLGLIPIFSLSIACIIGCKVGHKIRKKMDEKNMLKRCHYATAEGLILPHRCAAKINVWKYRHDRKPQRPSRVPPMARASIIRMDGLTVPSSA</sequence>
<dbReference type="EMBL" id="KB312243">
    <property type="protein sequence ID" value="ELT87613.1"/>
    <property type="molecule type" value="Genomic_DNA"/>
</dbReference>
<dbReference type="PROSITE" id="PS50835">
    <property type="entry name" value="IG_LIKE"/>
    <property type="match status" value="1"/>
</dbReference>
<keyword evidence="1" id="KW-0812">Transmembrane</keyword>
<evidence type="ECO:0000256" key="1">
    <source>
        <dbReference type="SAM" id="Phobius"/>
    </source>
</evidence>
<dbReference type="SMART" id="SM01411">
    <property type="entry name" value="Ephrin_rec_like"/>
    <property type="match status" value="1"/>
</dbReference>
<dbReference type="InterPro" id="IPR011641">
    <property type="entry name" value="Tyr-kin_ephrin_A/B_rcpt-like"/>
</dbReference>
<accession>R7T448</accession>
<reference evidence="4" key="3">
    <citation type="submission" date="2015-06" db="UniProtKB">
        <authorList>
            <consortium name="EnsemblMetazoa"/>
        </authorList>
    </citation>
    <scope>IDENTIFICATION</scope>
</reference>
<name>R7T448_CAPTE</name>
<dbReference type="OMA" id="CHKILPM"/>
<evidence type="ECO:0000313" key="5">
    <source>
        <dbReference type="Proteomes" id="UP000014760"/>
    </source>
</evidence>
<dbReference type="SUPFAM" id="SSF48726">
    <property type="entry name" value="Immunoglobulin"/>
    <property type="match status" value="1"/>
</dbReference>
<evidence type="ECO:0000313" key="3">
    <source>
        <dbReference type="EMBL" id="ELT87613.1"/>
    </source>
</evidence>
<reference evidence="3 5" key="2">
    <citation type="journal article" date="2013" name="Nature">
        <title>Insights into bilaterian evolution from three spiralian genomes.</title>
        <authorList>
            <person name="Simakov O."/>
            <person name="Marletaz F."/>
            <person name="Cho S.J."/>
            <person name="Edsinger-Gonzales E."/>
            <person name="Havlak P."/>
            <person name="Hellsten U."/>
            <person name="Kuo D.H."/>
            <person name="Larsson T."/>
            <person name="Lv J."/>
            <person name="Arendt D."/>
            <person name="Savage R."/>
            <person name="Osoegawa K."/>
            <person name="de Jong P."/>
            <person name="Grimwood J."/>
            <person name="Chapman J.A."/>
            <person name="Shapiro H."/>
            <person name="Aerts A."/>
            <person name="Otillar R.P."/>
            <person name="Terry A.Y."/>
            <person name="Boore J.L."/>
            <person name="Grigoriev I.V."/>
            <person name="Lindberg D.R."/>
            <person name="Seaver E.C."/>
            <person name="Weisblat D.A."/>
            <person name="Putnam N.H."/>
            <person name="Rokhsar D.S."/>
        </authorList>
    </citation>
    <scope>NUCLEOTIDE SEQUENCE</scope>
    <source>
        <strain evidence="3 5">I ESC-2004</strain>
    </source>
</reference>
<feature type="domain" description="Ig-like" evidence="2">
    <location>
        <begin position="65"/>
        <end position="146"/>
    </location>
</feature>
<keyword evidence="5" id="KW-1185">Reference proteome</keyword>
<feature type="transmembrane region" description="Helical" evidence="1">
    <location>
        <begin position="369"/>
        <end position="391"/>
    </location>
</feature>
<dbReference type="Pfam" id="PF07699">
    <property type="entry name" value="Ephrin_rec_like"/>
    <property type="match status" value="1"/>
</dbReference>
<dbReference type="InterPro" id="IPR007110">
    <property type="entry name" value="Ig-like_dom"/>
</dbReference>
<dbReference type="HOGENOM" id="CLU_588287_0_0_1"/>
<keyword evidence="1" id="KW-0472">Membrane</keyword>
<dbReference type="OrthoDB" id="430738at2759"/>
<dbReference type="InterPro" id="IPR003599">
    <property type="entry name" value="Ig_sub"/>
</dbReference>
<keyword evidence="1" id="KW-1133">Transmembrane helix</keyword>
<reference evidence="5" key="1">
    <citation type="submission" date="2012-12" db="EMBL/GenBank/DDBJ databases">
        <authorList>
            <person name="Hellsten U."/>
            <person name="Grimwood J."/>
            <person name="Chapman J.A."/>
            <person name="Shapiro H."/>
            <person name="Aerts A."/>
            <person name="Otillar R.P."/>
            <person name="Terry A.Y."/>
            <person name="Boore J.L."/>
            <person name="Simakov O."/>
            <person name="Marletaz F."/>
            <person name="Cho S.-J."/>
            <person name="Edsinger-Gonzales E."/>
            <person name="Havlak P."/>
            <person name="Kuo D.-H."/>
            <person name="Larsson T."/>
            <person name="Lv J."/>
            <person name="Arendt D."/>
            <person name="Savage R."/>
            <person name="Osoegawa K."/>
            <person name="de Jong P."/>
            <person name="Lindberg D.R."/>
            <person name="Seaver E.C."/>
            <person name="Weisblat D.A."/>
            <person name="Putnam N.H."/>
            <person name="Grigoriev I.V."/>
            <person name="Rokhsar D.S."/>
        </authorList>
    </citation>
    <scope>NUCLEOTIDE SEQUENCE</scope>
    <source>
        <strain evidence="5">I ESC-2004</strain>
    </source>
</reference>
<evidence type="ECO:0000313" key="4">
    <source>
        <dbReference type="EnsemblMetazoa" id="CapteP209819"/>
    </source>
</evidence>
<organism evidence="3">
    <name type="scientific">Capitella teleta</name>
    <name type="common">Polychaete worm</name>
    <dbReference type="NCBI Taxonomy" id="283909"/>
    <lineage>
        <taxon>Eukaryota</taxon>
        <taxon>Metazoa</taxon>
        <taxon>Spiralia</taxon>
        <taxon>Lophotrochozoa</taxon>
        <taxon>Annelida</taxon>
        <taxon>Polychaeta</taxon>
        <taxon>Sedentaria</taxon>
        <taxon>Scolecida</taxon>
        <taxon>Capitellidae</taxon>
        <taxon>Capitella</taxon>
    </lineage>
</organism>
<dbReference type="Proteomes" id="UP000014760">
    <property type="component" value="Unassembled WGS sequence"/>
</dbReference>
<dbReference type="InterPro" id="IPR036179">
    <property type="entry name" value="Ig-like_dom_sf"/>
</dbReference>
<evidence type="ECO:0000259" key="2">
    <source>
        <dbReference type="PROSITE" id="PS50835"/>
    </source>
</evidence>
<dbReference type="Gene3D" id="2.60.40.10">
    <property type="entry name" value="Immunoglobulins"/>
    <property type="match status" value="1"/>
</dbReference>
<dbReference type="SMART" id="SM00409">
    <property type="entry name" value="IG"/>
    <property type="match status" value="1"/>
</dbReference>
<dbReference type="Gene3D" id="2.10.50.10">
    <property type="entry name" value="Tumor Necrosis Factor Receptor, subunit A, domain 2"/>
    <property type="match status" value="1"/>
</dbReference>
<dbReference type="AlphaFoldDB" id="R7T448"/>
<protein>
    <recommendedName>
        <fullName evidence="2">Ig-like domain-containing protein</fullName>
    </recommendedName>
</protein>
<proteinExistence type="predicted"/>
<gene>
    <name evidence="3" type="ORF">CAPTEDRAFT_209819</name>
</gene>
<dbReference type="EnsemblMetazoa" id="CapteT209819">
    <property type="protein sequence ID" value="CapteP209819"/>
    <property type="gene ID" value="CapteG209819"/>
</dbReference>
<dbReference type="EMBL" id="AMQN01003604">
    <property type="status" value="NOT_ANNOTATED_CDS"/>
    <property type="molecule type" value="Genomic_DNA"/>
</dbReference>
<dbReference type="InterPro" id="IPR013783">
    <property type="entry name" value="Ig-like_fold"/>
</dbReference>